<dbReference type="Gene3D" id="3.30.420.10">
    <property type="entry name" value="Ribonuclease H-like superfamily/Ribonuclease H"/>
    <property type="match status" value="1"/>
</dbReference>
<protein>
    <recommendedName>
        <fullName evidence="1">RNase H type-1 domain-containing protein</fullName>
    </recommendedName>
</protein>
<dbReference type="AlphaFoldDB" id="A0A6D2L6C3"/>
<dbReference type="CDD" id="cd06222">
    <property type="entry name" value="RNase_H_like"/>
    <property type="match status" value="1"/>
</dbReference>
<gene>
    <name evidence="2" type="ORF">MERR_LOCUS42350</name>
</gene>
<accession>A0A6D2L6C3</accession>
<dbReference type="EMBL" id="CACVBM020001606">
    <property type="protein sequence ID" value="CAA7055114.1"/>
    <property type="molecule type" value="Genomic_DNA"/>
</dbReference>
<dbReference type="InterPro" id="IPR036397">
    <property type="entry name" value="RNaseH_sf"/>
</dbReference>
<proteinExistence type="predicted"/>
<feature type="domain" description="RNase H type-1" evidence="1">
    <location>
        <begin position="108"/>
        <end position="238"/>
    </location>
</feature>
<dbReference type="InterPro" id="IPR012337">
    <property type="entry name" value="RNaseH-like_sf"/>
</dbReference>
<name>A0A6D2L6C3_9BRAS</name>
<dbReference type="InterPro" id="IPR053151">
    <property type="entry name" value="RNase_H-like"/>
</dbReference>
<organism evidence="2 3">
    <name type="scientific">Microthlaspi erraticum</name>
    <dbReference type="NCBI Taxonomy" id="1685480"/>
    <lineage>
        <taxon>Eukaryota</taxon>
        <taxon>Viridiplantae</taxon>
        <taxon>Streptophyta</taxon>
        <taxon>Embryophyta</taxon>
        <taxon>Tracheophyta</taxon>
        <taxon>Spermatophyta</taxon>
        <taxon>Magnoliopsida</taxon>
        <taxon>eudicotyledons</taxon>
        <taxon>Gunneridae</taxon>
        <taxon>Pentapetalae</taxon>
        <taxon>rosids</taxon>
        <taxon>malvids</taxon>
        <taxon>Brassicales</taxon>
        <taxon>Brassicaceae</taxon>
        <taxon>Coluteocarpeae</taxon>
        <taxon>Microthlaspi</taxon>
    </lineage>
</organism>
<dbReference type="OrthoDB" id="1752183at2759"/>
<keyword evidence="3" id="KW-1185">Reference proteome</keyword>
<dbReference type="PANTHER" id="PTHR47723:SF13">
    <property type="entry name" value="PUTATIVE-RELATED"/>
    <property type="match status" value="1"/>
</dbReference>
<evidence type="ECO:0000313" key="2">
    <source>
        <dbReference type="EMBL" id="CAA7055114.1"/>
    </source>
</evidence>
<dbReference type="GO" id="GO:0003676">
    <property type="term" value="F:nucleic acid binding"/>
    <property type="evidence" value="ECO:0007669"/>
    <property type="project" value="InterPro"/>
</dbReference>
<dbReference type="PROSITE" id="PS50879">
    <property type="entry name" value="RNASE_H_1"/>
    <property type="match status" value="1"/>
</dbReference>
<reference evidence="2" key="1">
    <citation type="submission" date="2020-01" db="EMBL/GenBank/DDBJ databases">
        <authorList>
            <person name="Mishra B."/>
        </authorList>
    </citation>
    <scope>NUCLEOTIDE SEQUENCE [LARGE SCALE GENOMIC DNA]</scope>
</reference>
<evidence type="ECO:0000313" key="3">
    <source>
        <dbReference type="Proteomes" id="UP000467841"/>
    </source>
</evidence>
<dbReference type="InterPro" id="IPR044730">
    <property type="entry name" value="RNase_H-like_dom_plant"/>
</dbReference>
<dbReference type="Proteomes" id="UP000467841">
    <property type="component" value="Unassembled WGS sequence"/>
</dbReference>
<dbReference type="InterPro" id="IPR002156">
    <property type="entry name" value="RNaseH_domain"/>
</dbReference>
<dbReference type="SUPFAM" id="SSF53098">
    <property type="entry name" value="Ribonuclease H-like"/>
    <property type="match status" value="1"/>
</dbReference>
<evidence type="ECO:0000259" key="1">
    <source>
        <dbReference type="PROSITE" id="PS50879"/>
    </source>
</evidence>
<dbReference type="Pfam" id="PF13456">
    <property type="entry name" value="RVT_3"/>
    <property type="match status" value="1"/>
</dbReference>
<dbReference type="GO" id="GO:0004523">
    <property type="term" value="F:RNA-DNA hybrid ribonuclease activity"/>
    <property type="evidence" value="ECO:0007669"/>
    <property type="project" value="InterPro"/>
</dbReference>
<comment type="caution">
    <text evidence="2">The sequence shown here is derived from an EMBL/GenBank/DDBJ whole genome shotgun (WGS) entry which is preliminary data.</text>
</comment>
<sequence length="273" mass="30805">MTGIWTRLVPRRRQQEFFGQSVLGWLYSNLGNGAYVFGASWPTLFAVSVWWIWKWRCGNVFGVNRKCRDRVQFLKTLANEVTKAWEACRVADAKPSRVERMISWTPPAEGWMKINTDRASRGNPGLASAGGVLRDQYEAWCGGFALNIGICTAPLAELWGVYYGLLTVWEKRVARLEVEVDSELVVGFLKTGICASHPLSFLVRLCLGFIVRDWIVCISHVYREANRLADGLANYAFTVPLGFHCFPLVPTSLDSILQDDILGYECPRNICIT</sequence>
<dbReference type="PANTHER" id="PTHR47723">
    <property type="entry name" value="OS05G0353850 PROTEIN"/>
    <property type="match status" value="1"/>
</dbReference>